<reference evidence="2 3" key="1">
    <citation type="submission" date="2018-06" db="EMBL/GenBank/DDBJ databases">
        <title>Comparative genomics reveals the genomic features of Rhizophagus irregularis, R. cerebriforme, R. diaphanum and Gigaspora rosea, and their symbiotic lifestyle signature.</title>
        <authorList>
            <person name="Morin E."/>
            <person name="San Clemente H."/>
            <person name="Chen E.C.H."/>
            <person name="De La Providencia I."/>
            <person name="Hainaut M."/>
            <person name="Kuo A."/>
            <person name="Kohler A."/>
            <person name="Murat C."/>
            <person name="Tang N."/>
            <person name="Roy S."/>
            <person name="Loubradou J."/>
            <person name="Henrissat B."/>
            <person name="Grigoriev I.V."/>
            <person name="Corradi N."/>
            <person name="Roux C."/>
            <person name="Martin F.M."/>
        </authorList>
    </citation>
    <scope>NUCLEOTIDE SEQUENCE [LARGE SCALE GENOMIC DNA]</scope>
    <source>
        <strain evidence="2 3">DAOM 194757</strain>
    </source>
</reference>
<proteinExistence type="predicted"/>
<dbReference type="GO" id="GO:0005524">
    <property type="term" value="F:ATP binding"/>
    <property type="evidence" value="ECO:0007669"/>
    <property type="project" value="InterPro"/>
</dbReference>
<accession>A0A397VRZ2</accession>
<keyword evidence="3" id="KW-1185">Reference proteome</keyword>
<dbReference type="InterPro" id="IPR000719">
    <property type="entry name" value="Prot_kinase_dom"/>
</dbReference>
<comment type="caution">
    <text evidence="2">The sequence shown here is derived from an EMBL/GenBank/DDBJ whole genome shotgun (WGS) entry which is preliminary data.</text>
</comment>
<dbReference type="OrthoDB" id="10252171at2759"/>
<dbReference type="InterPro" id="IPR050167">
    <property type="entry name" value="Ser_Thr_protein_kinase"/>
</dbReference>
<dbReference type="EMBL" id="QKWP01000336">
    <property type="protein sequence ID" value="RIB21886.1"/>
    <property type="molecule type" value="Genomic_DNA"/>
</dbReference>
<dbReference type="PANTHER" id="PTHR23257">
    <property type="entry name" value="SERINE-THREONINE PROTEIN KINASE"/>
    <property type="match status" value="1"/>
</dbReference>
<keyword evidence="2" id="KW-0808">Transferase</keyword>
<dbReference type="SUPFAM" id="SSF56112">
    <property type="entry name" value="Protein kinase-like (PK-like)"/>
    <property type="match status" value="1"/>
</dbReference>
<dbReference type="AlphaFoldDB" id="A0A397VRZ2"/>
<protein>
    <submittedName>
        <fullName evidence="2">Kinase-like domain-containing protein</fullName>
    </submittedName>
</protein>
<organism evidence="2 3">
    <name type="scientific">Gigaspora rosea</name>
    <dbReference type="NCBI Taxonomy" id="44941"/>
    <lineage>
        <taxon>Eukaryota</taxon>
        <taxon>Fungi</taxon>
        <taxon>Fungi incertae sedis</taxon>
        <taxon>Mucoromycota</taxon>
        <taxon>Glomeromycotina</taxon>
        <taxon>Glomeromycetes</taxon>
        <taxon>Diversisporales</taxon>
        <taxon>Gigasporaceae</taxon>
        <taxon>Gigaspora</taxon>
    </lineage>
</organism>
<sequence>MPWEKKLGLLGYIASELQLIHSHNIIHCDLHSGNILQNDLYNAYIGDLGLSRLANDDLKSRAYGNLPYMAPELLSGGSYTKASDVFSFGIIMWEISSGRIVSSEYERYKNNEPRLVLEIWNGLRPKVIKGIPLCYQNLLERCWNNDPLKRPSAIEIYETIKSWKDDVNVLSEFLKPDNAIEIKDCTSNNNIDGSEIYCSKFIDFINKQLITDKQLSNECIISNNIEQLLTDKQQNNELINSDNFFTINEHSITDRRSNECIILDNIAAENRTKELGSIVIRLMNY</sequence>
<name>A0A397VRZ2_9GLOM</name>
<dbReference type="GO" id="GO:0007165">
    <property type="term" value="P:signal transduction"/>
    <property type="evidence" value="ECO:0007669"/>
    <property type="project" value="TreeGrafter"/>
</dbReference>
<dbReference type="Gene3D" id="1.10.510.10">
    <property type="entry name" value="Transferase(Phosphotransferase) domain 1"/>
    <property type="match status" value="1"/>
</dbReference>
<dbReference type="Proteomes" id="UP000266673">
    <property type="component" value="Unassembled WGS sequence"/>
</dbReference>
<evidence type="ECO:0000313" key="2">
    <source>
        <dbReference type="EMBL" id="RIB21886.1"/>
    </source>
</evidence>
<gene>
    <name evidence="2" type="ORF">C2G38_1052980</name>
</gene>
<dbReference type="PANTHER" id="PTHR23257:SF963">
    <property type="entry name" value="AT08303P"/>
    <property type="match status" value="1"/>
</dbReference>
<dbReference type="STRING" id="44941.A0A397VRZ2"/>
<dbReference type="InterPro" id="IPR011009">
    <property type="entry name" value="Kinase-like_dom_sf"/>
</dbReference>
<dbReference type="GO" id="GO:0004672">
    <property type="term" value="F:protein kinase activity"/>
    <property type="evidence" value="ECO:0007669"/>
    <property type="project" value="InterPro"/>
</dbReference>
<keyword evidence="2" id="KW-0418">Kinase</keyword>
<dbReference type="Pfam" id="PF07714">
    <property type="entry name" value="PK_Tyr_Ser-Thr"/>
    <property type="match status" value="1"/>
</dbReference>
<evidence type="ECO:0000259" key="1">
    <source>
        <dbReference type="PROSITE" id="PS50011"/>
    </source>
</evidence>
<dbReference type="InterPro" id="IPR001245">
    <property type="entry name" value="Ser-Thr/Tyr_kinase_cat_dom"/>
</dbReference>
<dbReference type="GO" id="GO:0005737">
    <property type="term" value="C:cytoplasm"/>
    <property type="evidence" value="ECO:0007669"/>
    <property type="project" value="TreeGrafter"/>
</dbReference>
<feature type="domain" description="Protein kinase" evidence="1">
    <location>
        <begin position="1"/>
        <end position="174"/>
    </location>
</feature>
<evidence type="ECO:0000313" key="3">
    <source>
        <dbReference type="Proteomes" id="UP000266673"/>
    </source>
</evidence>
<feature type="non-terminal residue" evidence="2">
    <location>
        <position position="285"/>
    </location>
</feature>
<dbReference type="PROSITE" id="PS50011">
    <property type="entry name" value="PROTEIN_KINASE_DOM"/>
    <property type="match status" value="1"/>
</dbReference>